<accession>A0A6N3FLK6</accession>
<keyword evidence="1" id="KW-0732">Signal</keyword>
<reference evidence="2" key="1">
    <citation type="submission" date="2019-11" db="EMBL/GenBank/DDBJ databases">
        <authorList>
            <person name="Feng L."/>
        </authorList>
    </citation>
    <scope>NUCLEOTIDE SEQUENCE</scope>
    <source>
        <strain evidence="2">PclaraLFYP37</strain>
    </source>
</reference>
<dbReference type="EMBL" id="CACRUT010000020">
    <property type="protein sequence ID" value="VYU52736.1"/>
    <property type="molecule type" value="Genomic_DNA"/>
</dbReference>
<feature type="signal peptide" evidence="1">
    <location>
        <begin position="1"/>
        <end position="21"/>
    </location>
</feature>
<gene>
    <name evidence="2" type="ORF">PCLFYP37_03241</name>
</gene>
<evidence type="ECO:0000313" key="2">
    <source>
        <dbReference type="EMBL" id="VYU52736.1"/>
    </source>
</evidence>
<dbReference type="Gene3D" id="2.60.120.260">
    <property type="entry name" value="Galactose-binding domain-like"/>
    <property type="match status" value="1"/>
</dbReference>
<protein>
    <submittedName>
        <fullName evidence="2">Uncharacterized protein</fullName>
    </submittedName>
</protein>
<organism evidence="2">
    <name type="scientific">Paraprevotella clara</name>
    <dbReference type="NCBI Taxonomy" id="454154"/>
    <lineage>
        <taxon>Bacteria</taxon>
        <taxon>Pseudomonadati</taxon>
        <taxon>Bacteroidota</taxon>
        <taxon>Bacteroidia</taxon>
        <taxon>Bacteroidales</taxon>
        <taxon>Prevotellaceae</taxon>
        <taxon>Paraprevotella</taxon>
    </lineage>
</organism>
<dbReference type="RefSeq" id="WP_412442487.1">
    <property type="nucleotide sequence ID" value="NZ_CACRUT010000020.1"/>
</dbReference>
<feature type="chain" id="PRO_5026892451" evidence="1">
    <location>
        <begin position="22"/>
        <end position="1186"/>
    </location>
</feature>
<evidence type="ECO:0000256" key="1">
    <source>
        <dbReference type="SAM" id="SignalP"/>
    </source>
</evidence>
<dbReference type="AlphaFoldDB" id="A0A6N3FLK6"/>
<sequence length="1186" mass="129373">MKRILLSLTAVLFAVVGWAQSEWKDITSDYIKNAAMSIDKDQQTDWTLVGCTDNGPSQGYNVYGFYAGWGALESTVGSAKQDITLPAGKYRMTGYAFFRQGLKFDVEPSKSLGKMIAGEESAVIPTLGSVSGLDPYPDNFPQAADAFYNKNLYQSTLEFTLSEDKTITVGFECTFDLQQSWMLIGEMKLYREMTILDEYKLVRESLKSLQTEGLNAGLMEKVNATLTETENMVGSDEELNSAISMMRTTKTEVEEVLPKLKEIEEYLVSCENVISISTEKRAGVTDAFKEALKTSGLESAVTPEDFAGVKTVCENAYIEYILNAVPNQGEFFDYTIFIEGIGNSTNGWVNEFTGFNKNYQYNGASNKNNGALGLIKPGYIEAWNNGAVFTGTLIYTKNNLPTGIYKLSAYAFKNDGATVNFTANGQTVALQDAGGLYTNPVLENIEVTDGSLTFGLEMIEKADWIGITNIKLSYIGLLGIDKLKVSLEEARTALQAAFDVAVADRKIGKAMKAKVEELMAATGAVDDDAIALTDACSKVIAMTNSLSEITEAYAKVGQQIKDAMMSAMYATVDNPEDKTNYTAAYTKANTDLEEAVTLETIQVIGTELAEATKTFVLVAYPGNGKTFDYTFMIENPSFETGELSPWTAANGGDTGVKENSNGTYNITNAHGDYVFNTWGTSNMHVQQTVTGLRDGVYKLTALVAADAGTTLTLTAGVKTANVAAIDKATGVDVSVDGVEVVNGELFVKVASSNWFKADNFRLEYTGKAIHTEVPAALAPAPESEGLDEIGYIEITASGQYAVINAQYDDEGYIETLNCEMPYLLNKETKEKIEVSGVDYGEGYNTIMLMFVTEKWEPITASGTYELVIPQGLYSCPDNKEDWEGFVLSGPQNKEVRYEYTIVEHQAGPVIEVIGVEPTSEDEVETVSTFTLAFDQPVTINTSEDAPAVYLMSRLSGQISATVSAVEGEGQENQILITLEREVADAGMYTLVVPEKVVLNAQGDWNVSVNLTYRVTGKKVETTNYQPTGITPAEGEVTSLKSFVLQFQKETFAVTNVDSQEEAYLINKDTQEKVSATLDMGDEYNEIKIELTEEVTAKGSYTLVVPAMKIQQASDSWGNNVLDNAPELRYDFTVVEGQSIDAILAKGQRVDVYTVSGLLVKKAADRETLKTLKKGLYIINGKGVLIK</sequence>
<name>A0A6N3FLK6_9BACT</name>
<proteinExistence type="predicted"/>